<dbReference type="Gene3D" id="3.40.640.10">
    <property type="entry name" value="Type I PLP-dependent aspartate aminotransferase-like (Major domain)"/>
    <property type="match status" value="1"/>
</dbReference>
<proteinExistence type="inferred from homology"/>
<evidence type="ECO:0000256" key="5">
    <source>
        <dbReference type="RuleBase" id="RU003560"/>
    </source>
</evidence>
<evidence type="ECO:0000313" key="7">
    <source>
        <dbReference type="Proteomes" id="UP000332487"/>
    </source>
</evidence>
<organism evidence="6 7">
    <name type="scientific">Candidatus Micrarchaeum acidiphilum ARMAN-2</name>
    <dbReference type="NCBI Taxonomy" id="425595"/>
    <lineage>
        <taxon>Archaea</taxon>
        <taxon>Candidatus Micrarchaeota</taxon>
        <taxon>Candidatus Micrarchaeia</taxon>
        <taxon>Candidatus Micrarchaeales</taxon>
        <taxon>Candidatus Micrarchaeaceae</taxon>
        <taxon>Candidatus Micrarchaeum</taxon>
    </lineage>
</organism>
<gene>
    <name evidence="6" type="ORF">UNLARM2_0324</name>
</gene>
<dbReference type="Proteomes" id="UP000332487">
    <property type="component" value="Unassembled WGS sequence"/>
</dbReference>
<keyword evidence="7" id="KW-1185">Reference proteome</keyword>
<evidence type="ECO:0000256" key="2">
    <source>
        <dbReference type="ARBA" id="ARBA00022576"/>
    </source>
</evidence>
<comment type="cofactor">
    <cofactor evidence="1">
        <name>pyridoxal 5'-phosphate</name>
        <dbReference type="ChEBI" id="CHEBI:597326"/>
    </cofactor>
</comment>
<evidence type="ECO:0000256" key="1">
    <source>
        <dbReference type="ARBA" id="ARBA00001933"/>
    </source>
</evidence>
<dbReference type="Pfam" id="PF00202">
    <property type="entry name" value="Aminotran_3"/>
    <property type="match status" value="1"/>
</dbReference>
<dbReference type="GO" id="GO:0008483">
    <property type="term" value="F:transaminase activity"/>
    <property type="evidence" value="ECO:0007669"/>
    <property type="project" value="UniProtKB-KW"/>
</dbReference>
<sequence>MDNNIFGHSVRQAQQGKDGASAYKGASYGQHKVREMVVPEFRGFPFVVNGTDRFYVLAGKKRYLDFSGSAMTTGYDFLKSVDLVSPVSTLVFRSAWNERLTKMLKQISGMKNVVYCTSGTEACEATLSRYERPIIALENAYHGKGYLSYRASNGAGIDKRNKMVHLKVPQDPEEESNVQSHNEKLISDAAKAFDIEGSTLIFELVQSDGGVNVLSDGFISSLRKIASEHHMHMAIDEVYTGMGRSGELLLSLKKRLNPDMICIGKGMAAGLPLSAVLYGGNWNISYNGAFGMQSGNMLCSRAAVKTISGLTEKRLSFVRKKGKEIIKRLSSISNNNIKSVRGIGFMIGVELTKNGKPLTDYTYELRSKLLKKGVVCSLVGAKSNIVKITPPPYIDEKTLDEGINRISAVLGE</sequence>
<dbReference type="InterPro" id="IPR050103">
    <property type="entry name" value="Class-III_PLP-dep_AT"/>
</dbReference>
<dbReference type="InterPro" id="IPR015424">
    <property type="entry name" value="PyrdxlP-dep_Trfase"/>
</dbReference>
<comment type="similarity">
    <text evidence="5">Belongs to the class-III pyridoxal-phosphate-dependent aminotransferase family.</text>
</comment>
<name>C7DGX4_MICA2</name>
<dbReference type="InterPro" id="IPR015421">
    <property type="entry name" value="PyrdxlP-dep_Trfase_major"/>
</dbReference>
<dbReference type="GO" id="GO:0042802">
    <property type="term" value="F:identical protein binding"/>
    <property type="evidence" value="ECO:0007669"/>
    <property type="project" value="TreeGrafter"/>
</dbReference>
<dbReference type="InterPro" id="IPR015422">
    <property type="entry name" value="PyrdxlP-dep_Trfase_small"/>
</dbReference>
<dbReference type="InterPro" id="IPR005814">
    <property type="entry name" value="Aminotrans_3"/>
</dbReference>
<dbReference type="SUPFAM" id="SSF53383">
    <property type="entry name" value="PLP-dependent transferases"/>
    <property type="match status" value="1"/>
</dbReference>
<evidence type="ECO:0000313" key="6">
    <source>
        <dbReference type="EMBL" id="EET90295.1"/>
    </source>
</evidence>
<reference evidence="6 7" key="1">
    <citation type="journal article" date="2009" name="Genome Biol.">
        <title>Community-wide analysis of microbial genome sequence signatures.</title>
        <authorList>
            <person name="Dick G.J."/>
            <person name="Andersson A.F."/>
            <person name="Baker B.J."/>
            <person name="Simmons S.L."/>
            <person name="Thomas B.C."/>
            <person name="Yelton A.P."/>
            <person name="Banfield J.F."/>
        </authorList>
    </citation>
    <scope>NUCLEOTIDE SEQUENCE [LARGE SCALE GENOMIC DNA]</scope>
    <source>
        <strain evidence="6">ARMAN-2</strain>
    </source>
</reference>
<dbReference type="PROSITE" id="PS00600">
    <property type="entry name" value="AA_TRANSFER_CLASS_3"/>
    <property type="match status" value="1"/>
</dbReference>
<keyword evidence="2 6" id="KW-0032">Aminotransferase</keyword>
<evidence type="ECO:0000256" key="4">
    <source>
        <dbReference type="ARBA" id="ARBA00022898"/>
    </source>
</evidence>
<protein>
    <submittedName>
        <fullName evidence="6">Aminotransferase class-III</fullName>
    </submittedName>
</protein>
<evidence type="ECO:0000256" key="3">
    <source>
        <dbReference type="ARBA" id="ARBA00022679"/>
    </source>
</evidence>
<keyword evidence="4 5" id="KW-0663">Pyridoxal phosphate</keyword>
<dbReference type="PANTHER" id="PTHR11986">
    <property type="entry name" value="AMINOTRANSFERASE CLASS III"/>
    <property type="match status" value="1"/>
</dbReference>
<dbReference type="InterPro" id="IPR049704">
    <property type="entry name" value="Aminotrans_3_PPA_site"/>
</dbReference>
<keyword evidence="3" id="KW-0808">Transferase</keyword>
<accession>C7DGX4</accession>
<reference evidence="6 7" key="2">
    <citation type="journal article" date="2010" name="Proc. Natl. Acad. Sci. U.S.A.">
        <title>Enigmatic, ultrasmall, uncultivated Archaea.</title>
        <authorList>
            <person name="Baker B.J."/>
            <person name="Comolli L.R."/>
            <person name="Dick G.J."/>
            <person name="Hauser L.J."/>
            <person name="Hyatt D."/>
            <person name="Dill B.D."/>
            <person name="Land M.L."/>
            <person name="Verberkmoes N.C."/>
            <person name="Hettich R.L."/>
            <person name="Banfield J.F."/>
        </authorList>
    </citation>
    <scope>NUCLEOTIDE SEQUENCE [LARGE SCALE GENOMIC DNA]</scope>
    <source>
        <strain evidence="6">ARMAN-2</strain>
    </source>
</reference>
<dbReference type="Gene3D" id="3.90.1150.10">
    <property type="entry name" value="Aspartate Aminotransferase, domain 1"/>
    <property type="match status" value="1"/>
</dbReference>
<dbReference type="AlphaFoldDB" id="C7DGX4"/>
<dbReference type="GO" id="GO:0030170">
    <property type="term" value="F:pyridoxal phosphate binding"/>
    <property type="evidence" value="ECO:0007669"/>
    <property type="project" value="InterPro"/>
</dbReference>
<dbReference type="PANTHER" id="PTHR11986:SF79">
    <property type="entry name" value="ACETYLORNITHINE AMINOTRANSFERASE, MITOCHONDRIAL"/>
    <property type="match status" value="1"/>
</dbReference>
<dbReference type="EMBL" id="GG697239">
    <property type="protein sequence ID" value="EET90295.1"/>
    <property type="molecule type" value="Genomic_DNA"/>
</dbReference>